<organism evidence="1 2">
    <name type="scientific">Tetrahymena thermophila (strain SB210)</name>
    <dbReference type="NCBI Taxonomy" id="312017"/>
    <lineage>
        <taxon>Eukaryota</taxon>
        <taxon>Sar</taxon>
        <taxon>Alveolata</taxon>
        <taxon>Ciliophora</taxon>
        <taxon>Intramacronucleata</taxon>
        <taxon>Oligohymenophorea</taxon>
        <taxon>Hymenostomatida</taxon>
        <taxon>Tetrahymenina</taxon>
        <taxon>Tetrahymenidae</taxon>
        <taxon>Tetrahymena</taxon>
    </lineage>
</organism>
<proteinExistence type="predicted"/>
<dbReference type="GeneID" id="7832447"/>
<evidence type="ECO:0000313" key="2">
    <source>
        <dbReference type="Proteomes" id="UP000009168"/>
    </source>
</evidence>
<protein>
    <submittedName>
        <fullName evidence="1">Uncharacterized protein</fullName>
    </submittedName>
</protein>
<reference evidence="2" key="1">
    <citation type="journal article" date="2006" name="PLoS Biol.">
        <title>Macronuclear genome sequence of the ciliate Tetrahymena thermophila, a model eukaryote.</title>
        <authorList>
            <person name="Eisen J.A."/>
            <person name="Coyne R.S."/>
            <person name="Wu M."/>
            <person name="Wu D."/>
            <person name="Thiagarajan M."/>
            <person name="Wortman J.R."/>
            <person name="Badger J.H."/>
            <person name="Ren Q."/>
            <person name="Amedeo P."/>
            <person name="Jones K.M."/>
            <person name="Tallon L.J."/>
            <person name="Delcher A.L."/>
            <person name="Salzberg S.L."/>
            <person name="Silva J.C."/>
            <person name="Haas B.J."/>
            <person name="Majoros W.H."/>
            <person name="Farzad M."/>
            <person name="Carlton J.M."/>
            <person name="Smith R.K. Jr."/>
            <person name="Garg J."/>
            <person name="Pearlman R.E."/>
            <person name="Karrer K.M."/>
            <person name="Sun L."/>
            <person name="Manning G."/>
            <person name="Elde N.C."/>
            <person name="Turkewitz A.P."/>
            <person name="Asai D.J."/>
            <person name="Wilkes D.E."/>
            <person name="Wang Y."/>
            <person name="Cai H."/>
            <person name="Collins K."/>
            <person name="Stewart B.A."/>
            <person name="Lee S.R."/>
            <person name="Wilamowska K."/>
            <person name="Weinberg Z."/>
            <person name="Ruzzo W.L."/>
            <person name="Wloga D."/>
            <person name="Gaertig J."/>
            <person name="Frankel J."/>
            <person name="Tsao C.-C."/>
            <person name="Gorovsky M.A."/>
            <person name="Keeling P.J."/>
            <person name="Waller R.F."/>
            <person name="Patron N.J."/>
            <person name="Cherry J.M."/>
            <person name="Stover N.A."/>
            <person name="Krieger C.J."/>
            <person name="del Toro C."/>
            <person name="Ryder H.F."/>
            <person name="Williamson S.C."/>
            <person name="Barbeau R.A."/>
            <person name="Hamilton E.P."/>
            <person name="Orias E."/>
        </authorList>
    </citation>
    <scope>NUCLEOTIDE SEQUENCE [LARGE SCALE GENOMIC DNA]</scope>
    <source>
        <strain evidence="2">SB210</strain>
    </source>
</reference>
<sequence length="136" mass="15913">MGEYQLFEIRNKAVYVNSHSDDEDDYENDEEVQQLQNVNFTQQKSKSQSIELLILDNPKNTNKEKMILELNKSSKSYYELKNELEPAVQVQNGARKSAPLQNTSQNIDNLETINKRLFTDKNQYYQKPCAKKSNMQ</sequence>
<dbReference type="RefSeq" id="XP_001024622.2">
    <property type="nucleotide sequence ID" value="XM_001024622.3"/>
</dbReference>
<dbReference type="KEGG" id="tet:TTHERM_00301940"/>
<dbReference type="EMBL" id="GG662449">
    <property type="protein sequence ID" value="EAS04377.2"/>
    <property type="molecule type" value="Genomic_DNA"/>
</dbReference>
<accession>I7MIG2</accession>
<evidence type="ECO:0000313" key="1">
    <source>
        <dbReference type="EMBL" id="EAS04377.2"/>
    </source>
</evidence>
<dbReference type="Proteomes" id="UP000009168">
    <property type="component" value="Unassembled WGS sequence"/>
</dbReference>
<gene>
    <name evidence="1" type="ORF">TTHERM_00301940</name>
</gene>
<name>I7MIG2_TETTS</name>
<keyword evidence="2" id="KW-1185">Reference proteome</keyword>
<dbReference type="AlphaFoldDB" id="I7MIG2"/>
<dbReference type="InParanoid" id="I7MIG2"/>